<keyword evidence="1 4" id="KW-0808">Transferase</keyword>
<evidence type="ECO:0000313" key="5">
    <source>
        <dbReference type="EnsemblPlants" id="KEH39031"/>
    </source>
</evidence>
<reference evidence="4" key="5">
    <citation type="journal article" date="2018" name="Nat. Plants">
        <title>Whole-genome landscape of Medicago truncatula symbiotic genes.</title>
        <authorList>
            <person name="Pecrix Y."/>
            <person name="Gamas P."/>
            <person name="Carrere S."/>
        </authorList>
    </citation>
    <scope>NUCLEOTIDE SEQUENCE</scope>
    <source>
        <tissue evidence="4">Leaves</tissue>
    </source>
</reference>
<dbReference type="OrthoDB" id="1410741at2759"/>
<evidence type="ECO:0000256" key="2">
    <source>
        <dbReference type="ARBA" id="ARBA00023315"/>
    </source>
</evidence>
<accession>A0A072VBP3</accession>
<name>A0A072VBP3_MEDTR</name>
<dbReference type="STRING" id="3880.A0A072VBP3"/>
<evidence type="ECO:0000313" key="3">
    <source>
        <dbReference type="EMBL" id="KEH39031.1"/>
    </source>
</evidence>
<evidence type="ECO:0000313" key="7">
    <source>
        <dbReference type="Proteomes" id="UP000265566"/>
    </source>
</evidence>
<dbReference type="InterPro" id="IPR023213">
    <property type="entry name" value="CAT-like_dom_sf"/>
</dbReference>
<protein>
    <submittedName>
        <fullName evidence="3">HXXXD-type acyl-transferase family protein</fullName>
    </submittedName>
    <submittedName>
        <fullName evidence="4">Putative transferase</fullName>
    </submittedName>
</protein>
<gene>
    <name evidence="5" type="primary">25487567</name>
    <name evidence="3" type="ordered locus">MTR_2g089735</name>
    <name evidence="4" type="ORF">MtrunA17_Chr2g0323481</name>
</gene>
<keyword evidence="2" id="KW-0012">Acyltransferase</keyword>
<dbReference type="Gene3D" id="3.30.559.10">
    <property type="entry name" value="Chloramphenicol acetyltransferase-like domain"/>
    <property type="match status" value="2"/>
</dbReference>
<dbReference type="PANTHER" id="PTHR31625">
    <property type="match status" value="1"/>
</dbReference>
<proteinExistence type="predicted"/>
<dbReference type="Proteomes" id="UP000002051">
    <property type="component" value="Chromosome 2"/>
</dbReference>
<dbReference type="AlphaFoldDB" id="A0A072VBP3"/>
<evidence type="ECO:0000313" key="4">
    <source>
        <dbReference type="EMBL" id="RHN75643.1"/>
    </source>
</evidence>
<reference evidence="3 6" key="2">
    <citation type="journal article" date="2014" name="BMC Genomics">
        <title>An improved genome release (version Mt4.0) for the model legume Medicago truncatula.</title>
        <authorList>
            <person name="Tang H."/>
            <person name="Krishnakumar V."/>
            <person name="Bidwell S."/>
            <person name="Rosen B."/>
            <person name="Chan A."/>
            <person name="Zhou S."/>
            <person name="Gentzbittel L."/>
            <person name="Childs K.L."/>
            <person name="Yandell M."/>
            <person name="Gundlach H."/>
            <person name="Mayer K.F."/>
            <person name="Schwartz D.C."/>
            <person name="Town C.D."/>
        </authorList>
    </citation>
    <scope>GENOME REANNOTATION</scope>
    <source>
        <strain evidence="3">A17</strain>
        <strain evidence="5 6">cv. Jemalong A17</strain>
    </source>
</reference>
<dbReference type="KEGG" id="mtr:25487567"/>
<dbReference type="EMBL" id="CM001218">
    <property type="protein sequence ID" value="KEH39031.1"/>
    <property type="molecule type" value="Genomic_DNA"/>
</dbReference>
<reference evidence="7" key="4">
    <citation type="journal article" date="2018" name="Nat. Plants">
        <title>Whole-genome landscape of Medicago truncatula symbiotic genes.</title>
        <authorList>
            <person name="Pecrix Y."/>
            <person name="Staton S.E."/>
            <person name="Sallet E."/>
            <person name="Lelandais-Briere C."/>
            <person name="Moreau S."/>
            <person name="Carrere S."/>
            <person name="Blein T."/>
            <person name="Jardinaud M.F."/>
            <person name="Latrasse D."/>
            <person name="Zouine M."/>
            <person name="Zahm M."/>
            <person name="Kreplak J."/>
            <person name="Mayjonade B."/>
            <person name="Satge C."/>
            <person name="Perez M."/>
            <person name="Cauet S."/>
            <person name="Marande W."/>
            <person name="Chantry-Darmon C."/>
            <person name="Lopez-Roques C."/>
            <person name="Bouchez O."/>
            <person name="Berard A."/>
            <person name="Debelle F."/>
            <person name="Munos S."/>
            <person name="Bendahmane A."/>
            <person name="Berges H."/>
            <person name="Niebel A."/>
            <person name="Buitink J."/>
            <person name="Frugier F."/>
            <person name="Benhamed M."/>
            <person name="Crespi M."/>
            <person name="Gouzy J."/>
            <person name="Gamas P."/>
        </authorList>
    </citation>
    <scope>NUCLEOTIDE SEQUENCE [LARGE SCALE GENOMIC DNA]</scope>
    <source>
        <strain evidence="7">cv. Jemalong A17</strain>
    </source>
</reference>
<keyword evidence="6" id="KW-1185">Reference proteome</keyword>
<organism evidence="3 6">
    <name type="scientific">Medicago truncatula</name>
    <name type="common">Barrel medic</name>
    <name type="synonym">Medicago tribuloides</name>
    <dbReference type="NCBI Taxonomy" id="3880"/>
    <lineage>
        <taxon>Eukaryota</taxon>
        <taxon>Viridiplantae</taxon>
        <taxon>Streptophyta</taxon>
        <taxon>Embryophyta</taxon>
        <taxon>Tracheophyta</taxon>
        <taxon>Spermatophyta</taxon>
        <taxon>Magnoliopsida</taxon>
        <taxon>eudicotyledons</taxon>
        <taxon>Gunneridae</taxon>
        <taxon>Pentapetalae</taxon>
        <taxon>rosids</taxon>
        <taxon>fabids</taxon>
        <taxon>Fabales</taxon>
        <taxon>Fabaceae</taxon>
        <taxon>Papilionoideae</taxon>
        <taxon>50 kb inversion clade</taxon>
        <taxon>NPAAA clade</taxon>
        <taxon>Hologalegina</taxon>
        <taxon>IRL clade</taxon>
        <taxon>Trifolieae</taxon>
        <taxon>Medicago</taxon>
    </lineage>
</organism>
<dbReference type="HOGENOM" id="CLU_014546_7_0_1"/>
<dbReference type="InterPro" id="IPR051504">
    <property type="entry name" value="Plant_metabolite_acyltrans"/>
</dbReference>
<sequence>MANHKLIEQTVVFPSTPRTTTTFLPLTFLDLPFAGPVYVERLFFYHFPHSTTHFSKTTLPSLKHSLSLTLQHFFPLAGNLHCPLPPHKPFILCTQNDSVTFTVIESSANFNHLSTNQHPKNLQDFNHLVPKLTEKTTFDDGNDIFIFPLLSLQVTVFPNHGLCIAIKYCHVMDDNCCNHLMKSWSFIHRKGDVVDFKSQPCFDRQVLRDPEGLEDLFLKGYYEKRKTWEDNRLIGKTQSIEKHDEDCVKAIIVFGKEEIEGMKKWVLNEWKKKDQEIQAPQFLSKYVVTCAFVWVSLVKAMHRSNHNIDEKDEYFCFTGDCRDRLGYTIPEGYFGNCLAFNHATMKRRDVKGEDGFVNAVKVIEKAITEMKNEPLKDATKWEGSAKKIGEFGNLLFVRGSPKFNVYETDFGFGKPVKVEMMHSLKCMSIAESGDREGGLEVGLAFKSEDYECFSSVIQQGLQALKF</sequence>
<dbReference type="GO" id="GO:0016747">
    <property type="term" value="F:acyltransferase activity, transferring groups other than amino-acyl groups"/>
    <property type="evidence" value="ECO:0007669"/>
    <property type="project" value="UniProtKB-ARBA"/>
</dbReference>
<dbReference type="Proteomes" id="UP000265566">
    <property type="component" value="Chromosome 2"/>
</dbReference>
<dbReference type="EnsemblPlants" id="KEH39031">
    <property type="protein sequence ID" value="KEH39031"/>
    <property type="gene ID" value="MTR_2g089735"/>
</dbReference>
<reference evidence="5" key="3">
    <citation type="submission" date="2015-04" db="UniProtKB">
        <authorList>
            <consortium name="EnsemblPlants"/>
        </authorList>
    </citation>
    <scope>IDENTIFICATION</scope>
    <source>
        <strain evidence="5">cv. Jemalong A17</strain>
    </source>
</reference>
<dbReference type="EMBL" id="PSQE01000002">
    <property type="protein sequence ID" value="RHN75643.1"/>
    <property type="molecule type" value="Genomic_DNA"/>
</dbReference>
<reference evidence="3 6" key="1">
    <citation type="journal article" date="2011" name="Nature">
        <title>The Medicago genome provides insight into the evolution of rhizobial symbioses.</title>
        <authorList>
            <person name="Young N.D."/>
            <person name="Debelle F."/>
            <person name="Oldroyd G.E."/>
            <person name="Geurts R."/>
            <person name="Cannon S.B."/>
            <person name="Udvardi M.K."/>
            <person name="Benedito V.A."/>
            <person name="Mayer K.F."/>
            <person name="Gouzy J."/>
            <person name="Schoof H."/>
            <person name="Van de Peer Y."/>
            <person name="Proost S."/>
            <person name="Cook D.R."/>
            <person name="Meyers B.C."/>
            <person name="Spannagl M."/>
            <person name="Cheung F."/>
            <person name="De Mita S."/>
            <person name="Krishnakumar V."/>
            <person name="Gundlach H."/>
            <person name="Zhou S."/>
            <person name="Mudge J."/>
            <person name="Bharti A.K."/>
            <person name="Murray J.D."/>
            <person name="Naoumkina M.A."/>
            <person name="Rosen B."/>
            <person name="Silverstein K.A."/>
            <person name="Tang H."/>
            <person name="Rombauts S."/>
            <person name="Zhao P.X."/>
            <person name="Zhou P."/>
            <person name="Barbe V."/>
            <person name="Bardou P."/>
            <person name="Bechner M."/>
            <person name="Bellec A."/>
            <person name="Berger A."/>
            <person name="Berges H."/>
            <person name="Bidwell S."/>
            <person name="Bisseling T."/>
            <person name="Choisne N."/>
            <person name="Couloux A."/>
            <person name="Denny R."/>
            <person name="Deshpande S."/>
            <person name="Dai X."/>
            <person name="Doyle J.J."/>
            <person name="Dudez A.M."/>
            <person name="Farmer A.D."/>
            <person name="Fouteau S."/>
            <person name="Franken C."/>
            <person name="Gibelin C."/>
            <person name="Gish J."/>
            <person name="Goldstein S."/>
            <person name="Gonzalez A.J."/>
            <person name="Green P.J."/>
            <person name="Hallab A."/>
            <person name="Hartog M."/>
            <person name="Hua A."/>
            <person name="Humphray S.J."/>
            <person name="Jeong D.H."/>
            <person name="Jing Y."/>
            <person name="Jocker A."/>
            <person name="Kenton S.M."/>
            <person name="Kim D.J."/>
            <person name="Klee K."/>
            <person name="Lai H."/>
            <person name="Lang C."/>
            <person name="Lin S."/>
            <person name="Macmil S.L."/>
            <person name="Magdelenat G."/>
            <person name="Matthews L."/>
            <person name="McCorrison J."/>
            <person name="Monaghan E.L."/>
            <person name="Mun J.H."/>
            <person name="Najar F.Z."/>
            <person name="Nicholson C."/>
            <person name="Noirot C."/>
            <person name="O'Bleness M."/>
            <person name="Paule C.R."/>
            <person name="Poulain J."/>
            <person name="Prion F."/>
            <person name="Qin B."/>
            <person name="Qu C."/>
            <person name="Retzel E.F."/>
            <person name="Riddle C."/>
            <person name="Sallet E."/>
            <person name="Samain S."/>
            <person name="Samson N."/>
            <person name="Sanders I."/>
            <person name="Saurat O."/>
            <person name="Scarpelli C."/>
            <person name="Schiex T."/>
            <person name="Segurens B."/>
            <person name="Severin A.J."/>
            <person name="Sherrier D.J."/>
            <person name="Shi R."/>
            <person name="Sims S."/>
            <person name="Singer S.R."/>
            <person name="Sinharoy S."/>
            <person name="Sterck L."/>
            <person name="Viollet A."/>
            <person name="Wang B.B."/>
            <person name="Wang K."/>
            <person name="Wang M."/>
            <person name="Wang X."/>
            <person name="Warfsmann J."/>
            <person name="Weissenbach J."/>
            <person name="White D.D."/>
            <person name="White J.D."/>
            <person name="Wiley G.B."/>
            <person name="Wincker P."/>
            <person name="Xing Y."/>
            <person name="Yang L."/>
            <person name="Yao Z."/>
            <person name="Ying F."/>
            <person name="Zhai J."/>
            <person name="Zhou L."/>
            <person name="Zuber A."/>
            <person name="Denarie J."/>
            <person name="Dixon R.A."/>
            <person name="May G.D."/>
            <person name="Schwartz D.C."/>
            <person name="Rogers J."/>
            <person name="Quetier F."/>
            <person name="Town C.D."/>
            <person name="Roe B.A."/>
        </authorList>
    </citation>
    <scope>NUCLEOTIDE SEQUENCE [LARGE SCALE GENOMIC DNA]</scope>
    <source>
        <strain evidence="3">A17</strain>
        <strain evidence="5 6">cv. Jemalong A17</strain>
    </source>
</reference>
<evidence type="ECO:0000313" key="6">
    <source>
        <dbReference type="Proteomes" id="UP000002051"/>
    </source>
</evidence>
<evidence type="ECO:0000256" key="1">
    <source>
        <dbReference type="ARBA" id="ARBA00022679"/>
    </source>
</evidence>
<dbReference type="Gramene" id="rna11877">
    <property type="protein sequence ID" value="RHN75643.1"/>
    <property type="gene ID" value="gene11877"/>
</dbReference>
<dbReference type="Pfam" id="PF02458">
    <property type="entry name" value="Transferase"/>
    <property type="match status" value="1"/>
</dbReference>